<dbReference type="PROSITE" id="PS50893">
    <property type="entry name" value="ABC_TRANSPORTER_2"/>
    <property type="match status" value="1"/>
</dbReference>
<keyword evidence="6" id="KW-1185">Reference proteome</keyword>
<protein>
    <submittedName>
        <fullName evidence="5">ATP-binding cassette domain-containing protein</fullName>
    </submittedName>
</protein>
<evidence type="ECO:0000259" key="4">
    <source>
        <dbReference type="PROSITE" id="PS50893"/>
    </source>
</evidence>
<evidence type="ECO:0000313" key="6">
    <source>
        <dbReference type="Proteomes" id="UP000463470"/>
    </source>
</evidence>
<evidence type="ECO:0000313" key="5">
    <source>
        <dbReference type="EMBL" id="MZP31056.1"/>
    </source>
</evidence>
<dbReference type="Pfam" id="PF00005">
    <property type="entry name" value="ABC_tran"/>
    <property type="match status" value="1"/>
</dbReference>
<dbReference type="SUPFAM" id="SSF52540">
    <property type="entry name" value="P-loop containing nucleoside triphosphate hydrolases"/>
    <property type="match status" value="1"/>
</dbReference>
<name>A0A845L5S5_9FIRM</name>
<sequence length="293" mass="32240">MTSILTIDGVTKRYASFMLEKVSLTLPPGAIMGLIGPNGAGKSTLFKAILNLVRIDTGSITVFGLDHRRHEQAIKRRVGFVSEEIPFYDSLTVAELSRFVSSYYPTWDDALFAALQKRFALSAHKKVGDLSKGNRMKLSLCLALAHRPELLLLDEPTAGLDAVARRELLEEMLDVIQEEDRSVLFSSHITADVERVADYVTLIHQGRVCYTGLRDDLQGSWRRILISGDFPPEARPHLVHVEPRFGGYAGVTGDMDALRRSWPGGIPAGVALEAISLEEILIALAKQSSEQGA</sequence>
<reference evidence="5 6" key="1">
    <citation type="submission" date="2020-01" db="EMBL/GenBank/DDBJ databases">
        <title>Whole-genome sequence of Heliobacterium undosum DSM 13378.</title>
        <authorList>
            <person name="Kyndt J.A."/>
            <person name="Meyer T.E."/>
        </authorList>
    </citation>
    <scope>NUCLEOTIDE SEQUENCE [LARGE SCALE GENOMIC DNA]</scope>
    <source>
        <strain evidence="5 6">DSM 13378</strain>
    </source>
</reference>
<dbReference type="GO" id="GO:0005524">
    <property type="term" value="F:ATP binding"/>
    <property type="evidence" value="ECO:0007669"/>
    <property type="project" value="UniProtKB-KW"/>
</dbReference>
<accession>A0A845L5S5</accession>
<feature type="domain" description="ABC transporter" evidence="4">
    <location>
        <begin position="4"/>
        <end position="230"/>
    </location>
</feature>
<keyword evidence="3 5" id="KW-0067">ATP-binding</keyword>
<dbReference type="PROSITE" id="PS00211">
    <property type="entry name" value="ABC_TRANSPORTER_1"/>
    <property type="match status" value="1"/>
</dbReference>
<dbReference type="OrthoDB" id="9804819at2"/>
<dbReference type="InterPro" id="IPR003439">
    <property type="entry name" value="ABC_transporter-like_ATP-bd"/>
</dbReference>
<dbReference type="EMBL" id="WXEY01000024">
    <property type="protein sequence ID" value="MZP31056.1"/>
    <property type="molecule type" value="Genomic_DNA"/>
</dbReference>
<dbReference type="CDD" id="cd03230">
    <property type="entry name" value="ABC_DR_subfamily_A"/>
    <property type="match status" value="1"/>
</dbReference>
<dbReference type="InterPro" id="IPR027417">
    <property type="entry name" value="P-loop_NTPase"/>
</dbReference>
<dbReference type="Proteomes" id="UP000463470">
    <property type="component" value="Unassembled WGS sequence"/>
</dbReference>
<dbReference type="PANTHER" id="PTHR42939:SF3">
    <property type="entry name" value="ABC TRANSPORTER ATP-BINDING COMPONENT"/>
    <property type="match status" value="1"/>
</dbReference>
<evidence type="ECO:0000256" key="1">
    <source>
        <dbReference type="ARBA" id="ARBA00022448"/>
    </source>
</evidence>
<keyword evidence="2" id="KW-0547">Nucleotide-binding</keyword>
<dbReference type="Gene3D" id="3.40.50.300">
    <property type="entry name" value="P-loop containing nucleotide triphosphate hydrolases"/>
    <property type="match status" value="1"/>
</dbReference>
<dbReference type="RefSeq" id="WP_161259576.1">
    <property type="nucleotide sequence ID" value="NZ_WXEY01000024.1"/>
</dbReference>
<dbReference type="AlphaFoldDB" id="A0A845L5S5"/>
<proteinExistence type="predicted"/>
<dbReference type="PANTHER" id="PTHR42939">
    <property type="entry name" value="ABC TRANSPORTER ATP-BINDING PROTEIN ALBC-RELATED"/>
    <property type="match status" value="1"/>
</dbReference>
<organism evidence="5 6">
    <name type="scientific">Heliomicrobium undosum</name>
    <dbReference type="NCBI Taxonomy" id="121734"/>
    <lineage>
        <taxon>Bacteria</taxon>
        <taxon>Bacillati</taxon>
        <taxon>Bacillota</taxon>
        <taxon>Clostridia</taxon>
        <taxon>Eubacteriales</taxon>
        <taxon>Heliobacteriaceae</taxon>
        <taxon>Heliomicrobium</taxon>
    </lineage>
</organism>
<keyword evidence="1" id="KW-0813">Transport</keyword>
<dbReference type="InterPro" id="IPR003593">
    <property type="entry name" value="AAA+_ATPase"/>
</dbReference>
<dbReference type="GO" id="GO:0016887">
    <property type="term" value="F:ATP hydrolysis activity"/>
    <property type="evidence" value="ECO:0007669"/>
    <property type="project" value="InterPro"/>
</dbReference>
<evidence type="ECO:0000256" key="3">
    <source>
        <dbReference type="ARBA" id="ARBA00022840"/>
    </source>
</evidence>
<gene>
    <name evidence="5" type="ORF">GTO91_15175</name>
</gene>
<dbReference type="InterPro" id="IPR051782">
    <property type="entry name" value="ABC_Transporter_VariousFunc"/>
</dbReference>
<comment type="caution">
    <text evidence="5">The sequence shown here is derived from an EMBL/GenBank/DDBJ whole genome shotgun (WGS) entry which is preliminary data.</text>
</comment>
<evidence type="ECO:0000256" key="2">
    <source>
        <dbReference type="ARBA" id="ARBA00022741"/>
    </source>
</evidence>
<dbReference type="InterPro" id="IPR017871">
    <property type="entry name" value="ABC_transporter-like_CS"/>
</dbReference>
<dbReference type="SMART" id="SM00382">
    <property type="entry name" value="AAA"/>
    <property type="match status" value="1"/>
</dbReference>